<keyword evidence="3" id="KW-1185">Reference proteome</keyword>
<evidence type="ECO:0000313" key="2">
    <source>
        <dbReference type="EMBL" id="MDO4843003.1"/>
    </source>
</evidence>
<evidence type="ECO:0000256" key="1">
    <source>
        <dbReference type="SAM" id="SignalP"/>
    </source>
</evidence>
<dbReference type="EMBL" id="JAUMVS010000414">
    <property type="protein sequence ID" value="MDO4843003.1"/>
    <property type="molecule type" value="Genomic_DNA"/>
</dbReference>
<dbReference type="Proteomes" id="UP001168575">
    <property type="component" value="Unassembled WGS sequence"/>
</dbReference>
<dbReference type="AlphaFoldDB" id="A0AA43RJK1"/>
<comment type="caution">
    <text evidence="2">The sequence shown here is derived from an EMBL/GenBank/DDBJ whole genome shotgun (WGS) entry which is preliminary data.</text>
</comment>
<evidence type="ECO:0008006" key="4">
    <source>
        <dbReference type="Google" id="ProtNLM"/>
    </source>
</evidence>
<gene>
    <name evidence="2" type="ORF">Q3982_10035</name>
</gene>
<accession>A0AA43RJK1</accession>
<sequence>MKATLALLIVATATSCYNLAPENLMGTHSSADIYKGDGNVLNIDSLVDYIRSIHLEHYTNYSPSTWHLVETEYRYNGKHTKQVRIDCDLYRKPEEMDYPKVGYLTDSLLKEHIKHLQEREKRAQHIYDVLANLCKSLSHEVDVSNSSMWESHHDGIDSIQYNIALREYPQGDTLKRWNGRKGTSFSQAPEIVRFYYDDDLPTRYNGLDPEKTAMLATKGFGTFFYTYTPDSVPDETHELINKKEFAKLIKPILNQKGIEKRDIYIRRDINCPVGPEMGNYSYTRVGYRTYNQLTTDSETKGTVYKLQSVEQAEEVIHLLNEVIWKYLDQHPHLFYSFHPDVTMPRWGRYSSGSGYYEPYFTMEQHTTIQEDCTILIHNYLTDYYLLVLNTVGDLWLPREWPFMKSWENGQIIYEKKDKLSPFVQDEDKKLVTPWDYVGFGASDQYTLGHWTEFDKPQKKDKK</sequence>
<name>A0AA43RJK1_9ACTN</name>
<feature type="signal peptide" evidence="1">
    <location>
        <begin position="1"/>
        <end position="20"/>
    </location>
</feature>
<dbReference type="PROSITE" id="PS51257">
    <property type="entry name" value="PROKAR_LIPOPROTEIN"/>
    <property type="match status" value="1"/>
</dbReference>
<feature type="chain" id="PRO_5041287978" description="Lipoprotein" evidence="1">
    <location>
        <begin position="21"/>
        <end position="462"/>
    </location>
</feature>
<proteinExistence type="predicted"/>
<protein>
    <recommendedName>
        <fullName evidence="4">Lipoprotein</fullName>
    </recommendedName>
</protein>
<reference evidence="2" key="1">
    <citation type="submission" date="2023-07" db="EMBL/GenBank/DDBJ databases">
        <title>Between Cages and Wild: Unraveling the Impact of Captivity on Animal Microbiomes and Antimicrobial Resistance.</title>
        <authorList>
            <person name="Schmartz G.P."/>
            <person name="Rehner J."/>
            <person name="Schuff M.J."/>
            <person name="Becker S.L."/>
            <person name="Kravczyk M."/>
            <person name="Gurevich A."/>
            <person name="Francke R."/>
            <person name="Mueller R."/>
            <person name="Keller V."/>
            <person name="Keller A."/>
        </authorList>
    </citation>
    <scope>NUCLEOTIDE SEQUENCE</scope>
    <source>
        <strain evidence="2">S12M_St_49</strain>
    </source>
</reference>
<keyword evidence="1" id="KW-0732">Signal</keyword>
<organism evidence="2 3">
    <name type="scientific">Phoenicibacter congonensis</name>
    <dbReference type="NCBI Taxonomy" id="1944646"/>
    <lineage>
        <taxon>Bacteria</taxon>
        <taxon>Bacillati</taxon>
        <taxon>Actinomycetota</taxon>
        <taxon>Coriobacteriia</taxon>
        <taxon>Eggerthellales</taxon>
        <taxon>Eggerthellaceae</taxon>
        <taxon>Phoenicibacter</taxon>
    </lineage>
</organism>
<evidence type="ECO:0000313" key="3">
    <source>
        <dbReference type="Proteomes" id="UP001168575"/>
    </source>
</evidence>